<dbReference type="Gene3D" id="3.90.1600.10">
    <property type="entry name" value="Palm domain of DNA polymerase"/>
    <property type="match status" value="1"/>
</dbReference>
<name>A0A0L0GCE0_9EUKA</name>
<dbReference type="GO" id="GO:0045004">
    <property type="term" value="P:DNA replication proofreading"/>
    <property type="evidence" value="ECO:0007669"/>
    <property type="project" value="TreeGrafter"/>
</dbReference>
<dbReference type="Pfam" id="PF24055">
    <property type="entry name" value="POL3_N"/>
    <property type="match status" value="1"/>
</dbReference>
<dbReference type="Pfam" id="PF14260">
    <property type="entry name" value="zf-C4pol"/>
    <property type="match status" value="1"/>
</dbReference>
<evidence type="ECO:0000256" key="21">
    <source>
        <dbReference type="SAM" id="MobiDB-lite"/>
    </source>
</evidence>
<evidence type="ECO:0000259" key="22">
    <source>
        <dbReference type="Pfam" id="PF00136"/>
    </source>
</evidence>
<evidence type="ECO:0000256" key="4">
    <source>
        <dbReference type="ARBA" id="ARBA00022485"/>
    </source>
</evidence>
<dbReference type="GO" id="GO:0003677">
    <property type="term" value="F:DNA binding"/>
    <property type="evidence" value="ECO:0007669"/>
    <property type="project" value="UniProtKB-KW"/>
</dbReference>
<dbReference type="InterPro" id="IPR036397">
    <property type="entry name" value="RNaseH_sf"/>
</dbReference>
<dbReference type="GO" id="GO:0008270">
    <property type="term" value="F:zinc ion binding"/>
    <property type="evidence" value="ECO:0007669"/>
    <property type="project" value="UniProtKB-KW"/>
</dbReference>
<evidence type="ECO:0000313" key="26">
    <source>
        <dbReference type="EMBL" id="KNC85933.1"/>
    </source>
</evidence>
<evidence type="ECO:0000259" key="25">
    <source>
        <dbReference type="Pfam" id="PF24055"/>
    </source>
</evidence>
<evidence type="ECO:0000256" key="3">
    <source>
        <dbReference type="ARBA" id="ARBA00005755"/>
    </source>
</evidence>
<dbReference type="FunFam" id="1.10.132.60:FF:000001">
    <property type="entry name" value="DNA polymerase"/>
    <property type="match status" value="1"/>
</dbReference>
<keyword evidence="13" id="KW-0269">Exonuclease</keyword>
<dbReference type="Pfam" id="PF03104">
    <property type="entry name" value="DNA_pol_B_exo1"/>
    <property type="match status" value="1"/>
</dbReference>
<dbReference type="STRING" id="667725.A0A0L0GCE0"/>
<dbReference type="PRINTS" id="PR00106">
    <property type="entry name" value="DNAPOLB"/>
</dbReference>
<dbReference type="InterPro" id="IPR006172">
    <property type="entry name" value="DNA-dir_DNA_pol_B"/>
</dbReference>
<keyword evidence="10 20" id="KW-0863">Zinc-finger</keyword>
<dbReference type="Gene3D" id="2.40.50.730">
    <property type="match status" value="2"/>
</dbReference>
<evidence type="ECO:0000256" key="6">
    <source>
        <dbReference type="ARBA" id="ARBA00022695"/>
    </source>
</evidence>
<feature type="region of interest" description="Disordered" evidence="21">
    <location>
        <begin position="1"/>
        <end position="32"/>
    </location>
</feature>
<keyword evidence="12 20" id="KW-0862">Zinc</keyword>
<keyword evidence="5 20" id="KW-0808">Transferase</keyword>
<comment type="cofactor">
    <cofactor evidence="1 20">
        <name>[4Fe-4S] cluster</name>
        <dbReference type="ChEBI" id="CHEBI:49883"/>
    </cofactor>
</comment>
<evidence type="ECO:0000256" key="2">
    <source>
        <dbReference type="ARBA" id="ARBA00004123"/>
    </source>
</evidence>
<dbReference type="GO" id="GO:0043625">
    <property type="term" value="C:delta DNA polymerase complex"/>
    <property type="evidence" value="ECO:0007669"/>
    <property type="project" value="UniProtKB-ARBA"/>
</dbReference>
<dbReference type="AlphaFoldDB" id="A0A0L0GCE0"/>
<dbReference type="SUPFAM" id="SSF56672">
    <property type="entry name" value="DNA/RNA polymerases"/>
    <property type="match status" value="1"/>
</dbReference>
<dbReference type="CDD" id="cd05533">
    <property type="entry name" value="POLBc_delta"/>
    <property type="match status" value="1"/>
</dbReference>
<dbReference type="EC" id="2.7.7.7" evidence="20"/>
<feature type="domain" description="DNA-directed DNA polymerase family B exonuclease" evidence="23">
    <location>
        <begin position="215"/>
        <end position="461"/>
    </location>
</feature>
<evidence type="ECO:0000256" key="9">
    <source>
        <dbReference type="ARBA" id="ARBA00022723"/>
    </source>
</evidence>
<dbReference type="Gene3D" id="3.30.420.10">
    <property type="entry name" value="Ribonuclease H-like superfamily/Ribonuclease H"/>
    <property type="match status" value="1"/>
</dbReference>
<comment type="catalytic activity">
    <reaction evidence="19 20">
        <text>DNA(n) + a 2'-deoxyribonucleoside 5'-triphosphate = DNA(n+1) + diphosphate</text>
        <dbReference type="Rhea" id="RHEA:22508"/>
        <dbReference type="Rhea" id="RHEA-COMP:17339"/>
        <dbReference type="Rhea" id="RHEA-COMP:17340"/>
        <dbReference type="ChEBI" id="CHEBI:33019"/>
        <dbReference type="ChEBI" id="CHEBI:61560"/>
        <dbReference type="ChEBI" id="CHEBI:173112"/>
        <dbReference type="EC" id="2.7.7.7"/>
    </reaction>
</comment>
<comment type="similarity">
    <text evidence="3 20">Belongs to the DNA polymerase type-B family.</text>
</comment>
<keyword evidence="14 20" id="KW-0239">DNA-directed DNA polymerase</keyword>
<evidence type="ECO:0000256" key="14">
    <source>
        <dbReference type="ARBA" id="ARBA00022932"/>
    </source>
</evidence>
<dbReference type="Gene3D" id="1.10.287.690">
    <property type="entry name" value="Helix hairpin bin"/>
    <property type="match status" value="1"/>
</dbReference>
<keyword evidence="11" id="KW-0378">Hydrolase</keyword>
<comment type="subcellular location">
    <subcellularLocation>
        <location evidence="2 20">Nucleus</location>
    </subcellularLocation>
</comment>
<dbReference type="GeneID" id="25902384"/>
<proteinExistence type="inferred from homology"/>
<dbReference type="NCBIfam" id="TIGR00592">
    <property type="entry name" value="pol2"/>
    <property type="match status" value="1"/>
</dbReference>
<evidence type="ECO:0000256" key="19">
    <source>
        <dbReference type="ARBA" id="ARBA00049244"/>
    </source>
</evidence>
<keyword evidence="27" id="KW-1185">Reference proteome</keyword>
<dbReference type="CDD" id="cd05777">
    <property type="entry name" value="DNA_polB_delta_exo"/>
    <property type="match status" value="1"/>
</dbReference>
<evidence type="ECO:0000256" key="5">
    <source>
        <dbReference type="ARBA" id="ARBA00022679"/>
    </source>
</evidence>
<evidence type="ECO:0000256" key="15">
    <source>
        <dbReference type="ARBA" id="ARBA00023004"/>
    </source>
</evidence>
<keyword evidence="16 20" id="KW-0411">Iron-sulfur</keyword>
<evidence type="ECO:0000259" key="23">
    <source>
        <dbReference type="Pfam" id="PF03104"/>
    </source>
</evidence>
<evidence type="ECO:0000256" key="17">
    <source>
        <dbReference type="ARBA" id="ARBA00023125"/>
    </source>
</evidence>
<dbReference type="SMART" id="SM00486">
    <property type="entry name" value="POLBc"/>
    <property type="match status" value="1"/>
</dbReference>
<feature type="compositionally biased region" description="Polar residues" evidence="21">
    <location>
        <begin position="16"/>
        <end position="26"/>
    </location>
</feature>
<dbReference type="Proteomes" id="UP000054560">
    <property type="component" value="Unassembled WGS sequence"/>
</dbReference>
<dbReference type="InterPro" id="IPR023211">
    <property type="entry name" value="DNA_pol_palm_dom_sf"/>
</dbReference>
<keyword evidence="15 20" id="KW-0408">Iron</keyword>
<keyword evidence="8" id="KW-0540">Nuclease</keyword>
<keyword evidence="6 20" id="KW-0548">Nucleotidyltransferase</keyword>
<dbReference type="GO" id="GO:0006297">
    <property type="term" value="P:nucleotide-excision repair, DNA gap filling"/>
    <property type="evidence" value="ECO:0007669"/>
    <property type="project" value="TreeGrafter"/>
</dbReference>
<dbReference type="OrthoDB" id="2414538at2759"/>
<evidence type="ECO:0000313" key="27">
    <source>
        <dbReference type="Proteomes" id="UP000054560"/>
    </source>
</evidence>
<dbReference type="GO" id="GO:0000166">
    <property type="term" value="F:nucleotide binding"/>
    <property type="evidence" value="ECO:0007669"/>
    <property type="project" value="InterPro"/>
</dbReference>
<dbReference type="GO" id="GO:0003887">
    <property type="term" value="F:DNA-directed DNA polymerase activity"/>
    <property type="evidence" value="ECO:0007669"/>
    <property type="project" value="UniProtKB-KW"/>
</dbReference>
<dbReference type="InterPro" id="IPR017964">
    <property type="entry name" value="DNA-dir_DNA_pol_B_CS"/>
</dbReference>
<dbReference type="SUPFAM" id="SSF53098">
    <property type="entry name" value="Ribonuclease H-like"/>
    <property type="match status" value="1"/>
</dbReference>
<sequence length="1086" mass="122997">MAGSDDVEAGAKRKQGSSQAQPNSKQAKMDAVKESTFEKELMELDAKSKASEGVVMQQWSRPSAKQIRPAAESFVFQQLDIDTYEGPHMHGMPGIHRNGVIFRLFGVNSNGNSVCAHVHGFLPYFYVPAPKDFKAQHVGIFMEAINAKITNLSPKVHNAVVRVEVEMKENIFGYHSQTKIQFLKLTMNLPHQIAAARRAVEQGFNVGVYGLVACQPFESNLEILLRFMVDTGIVGCSWVELPQGAYRIRGKTSNPPPQSRCQYEFDIAYDKLIAHAAEGEYSKNAPFRILSFDIECKGRPGVFPEADQDPIIQIANMVQLQGEERPFVRNIFCLKTCDNIAGSEVKTYHRHKTDLDNERELLQEWAEFLRAVDPDVITGYNTTNFDLPYLFKRAEKLNVKNFHYWGRIENTPSVMRDTQFSSKAYGTRDSHTFNIEGRVPFDVLQLLQRDYKLRSYSLNSVSAEFLGEQKEDVPHTIISDLQEGSDQTRRRLAVYCLKDAYLPLRLLNKLMGLINYIEMARVTGVPLNYLLTRGQQIKVVSQLYRRARVVDYVIPHVPSGQADEQYEGATVIEPNAGYYDTPITTLDFASLYPSIMMAHNLCYTTLIRGNPASLGLGPDDYIKTPTGDNFVKQSKLKGLLPDILEDLLTARKRAKLALKKETDPFKKAVLDGRQLALKISANSVYGFTGATVGKLPCLQISSSVTGFGRQMIEQTKQVVEDKYTIENGYVADAKVIYGDTDSVMIKFGTETLEEAMDMGKEAATFVSEKFVSPIKLEFEKVYFPYLLISKKRYAGLYWTRPDKYDKMDCKGIETVRRDNCHLVKNLIDRCLKFLLVERDLEGAKQHVKDTISLLLQNKVDISQLVISKALAKSSENYTAKQAHVELADRMRKRDAGSAPQLGDRVPYVIIKAAKKAAAYEKAEDPIYVLENNIPIDFQHYVEHQLTNPITRIFEPIMGVGKAQHLLKGDHTRKVSVLTPMTGGLMKFTKKVATCVSCKSRLPRDDLAICEHCKPHEGDILRREVDNMRDLEEKFSRLWSQCQRCQGSLHQDILCTSRDCPIFYMRSKVKQDLSVQQKVIDRFGDDW</sequence>
<dbReference type="PROSITE" id="PS00116">
    <property type="entry name" value="DNA_POLYMERASE_B"/>
    <property type="match status" value="1"/>
</dbReference>
<gene>
    <name evidence="26" type="ORF">SARC_01880</name>
</gene>
<evidence type="ECO:0000256" key="16">
    <source>
        <dbReference type="ARBA" id="ARBA00023014"/>
    </source>
</evidence>
<dbReference type="InterPro" id="IPR025687">
    <property type="entry name" value="Znf-C4pol"/>
</dbReference>
<dbReference type="PANTHER" id="PTHR10322">
    <property type="entry name" value="DNA POLYMERASE CATALYTIC SUBUNIT"/>
    <property type="match status" value="1"/>
</dbReference>
<dbReference type="PANTHER" id="PTHR10322:SF23">
    <property type="entry name" value="DNA POLYMERASE DELTA CATALYTIC SUBUNIT"/>
    <property type="match status" value="1"/>
</dbReference>
<dbReference type="GO" id="GO:0051539">
    <property type="term" value="F:4 iron, 4 sulfur cluster binding"/>
    <property type="evidence" value="ECO:0007669"/>
    <property type="project" value="UniProtKB-KW"/>
</dbReference>
<keyword evidence="7 20" id="KW-0235">DNA replication</keyword>
<dbReference type="eggNOG" id="KOG0969">
    <property type="taxonomic scope" value="Eukaryota"/>
</dbReference>
<dbReference type="GO" id="GO:0006287">
    <property type="term" value="P:base-excision repair, gap-filling"/>
    <property type="evidence" value="ECO:0007669"/>
    <property type="project" value="TreeGrafter"/>
</dbReference>
<keyword evidence="18 20" id="KW-0539">Nucleus</keyword>
<evidence type="ECO:0000256" key="18">
    <source>
        <dbReference type="ARBA" id="ARBA00023242"/>
    </source>
</evidence>
<keyword evidence="17 20" id="KW-0238">DNA-binding</keyword>
<dbReference type="InterPro" id="IPR056435">
    <property type="entry name" value="DPOD/Z_N"/>
</dbReference>
<dbReference type="InterPro" id="IPR050240">
    <property type="entry name" value="DNA_pol_type-B"/>
</dbReference>
<dbReference type="Gene3D" id="1.10.132.60">
    <property type="entry name" value="DNA polymerase family B, C-terminal domain"/>
    <property type="match status" value="1"/>
</dbReference>
<protein>
    <recommendedName>
        <fullName evidence="20">DNA polymerase</fullName>
        <ecNumber evidence="20">2.7.7.7</ecNumber>
    </recommendedName>
</protein>
<evidence type="ECO:0000256" key="8">
    <source>
        <dbReference type="ARBA" id="ARBA00022722"/>
    </source>
</evidence>
<evidence type="ECO:0000259" key="24">
    <source>
        <dbReference type="Pfam" id="PF14260"/>
    </source>
</evidence>
<evidence type="ECO:0000256" key="12">
    <source>
        <dbReference type="ARBA" id="ARBA00022833"/>
    </source>
</evidence>
<dbReference type="FunFam" id="1.10.287.690:FF:000001">
    <property type="entry name" value="DNA polymerase"/>
    <property type="match status" value="1"/>
</dbReference>
<feature type="domain" description="DNA-directed DNA polymerase family B multifunctional" evidence="22">
    <location>
        <begin position="525"/>
        <end position="956"/>
    </location>
</feature>
<feature type="domain" description="C4-type zinc-finger of DNA polymerase delta" evidence="24">
    <location>
        <begin position="994"/>
        <end position="1065"/>
    </location>
</feature>
<dbReference type="EMBL" id="KQ241676">
    <property type="protein sequence ID" value="KNC85933.1"/>
    <property type="molecule type" value="Genomic_DNA"/>
</dbReference>
<dbReference type="InterPro" id="IPR006133">
    <property type="entry name" value="DNA-dir_DNA_pol_B_exonuc"/>
</dbReference>
<dbReference type="FunFam" id="3.30.420.10:FF:000004">
    <property type="entry name" value="DNA polymerase"/>
    <property type="match status" value="1"/>
</dbReference>
<dbReference type="Pfam" id="PF00136">
    <property type="entry name" value="DNA_pol_B"/>
    <property type="match status" value="1"/>
</dbReference>
<feature type="domain" description="DNA polymerase delta/zeta catalytic subunit N-terminal" evidence="25">
    <location>
        <begin position="120"/>
        <end position="193"/>
    </location>
</feature>
<reference evidence="26 27" key="1">
    <citation type="submission" date="2011-02" db="EMBL/GenBank/DDBJ databases">
        <title>The Genome Sequence of Sphaeroforma arctica JP610.</title>
        <authorList>
            <consortium name="The Broad Institute Genome Sequencing Platform"/>
            <person name="Russ C."/>
            <person name="Cuomo C."/>
            <person name="Young S.K."/>
            <person name="Zeng Q."/>
            <person name="Gargeya S."/>
            <person name="Alvarado L."/>
            <person name="Berlin A."/>
            <person name="Chapman S.B."/>
            <person name="Chen Z."/>
            <person name="Freedman E."/>
            <person name="Gellesch M."/>
            <person name="Goldberg J."/>
            <person name="Griggs A."/>
            <person name="Gujja S."/>
            <person name="Heilman E."/>
            <person name="Heiman D."/>
            <person name="Howarth C."/>
            <person name="Mehta T."/>
            <person name="Neiman D."/>
            <person name="Pearson M."/>
            <person name="Roberts A."/>
            <person name="Saif S."/>
            <person name="Shea T."/>
            <person name="Shenoy N."/>
            <person name="Sisk P."/>
            <person name="Stolte C."/>
            <person name="Sykes S."/>
            <person name="White J."/>
            <person name="Yandava C."/>
            <person name="Burger G."/>
            <person name="Gray M.W."/>
            <person name="Holland P.W.H."/>
            <person name="King N."/>
            <person name="Lang F.B.F."/>
            <person name="Roger A.J."/>
            <person name="Ruiz-Trillo I."/>
            <person name="Haas B."/>
            <person name="Nusbaum C."/>
            <person name="Birren B."/>
        </authorList>
    </citation>
    <scope>NUCLEOTIDE SEQUENCE [LARGE SCALE GENOMIC DNA]</scope>
    <source>
        <strain evidence="26 27">JP610</strain>
    </source>
</reference>
<evidence type="ECO:0000256" key="20">
    <source>
        <dbReference type="RuleBase" id="RU000442"/>
    </source>
</evidence>
<organism evidence="26 27">
    <name type="scientific">Sphaeroforma arctica JP610</name>
    <dbReference type="NCBI Taxonomy" id="667725"/>
    <lineage>
        <taxon>Eukaryota</taxon>
        <taxon>Ichthyosporea</taxon>
        <taxon>Ichthyophonida</taxon>
        <taxon>Sphaeroforma</taxon>
    </lineage>
</organism>
<dbReference type="RefSeq" id="XP_014159835.1">
    <property type="nucleotide sequence ID" value="XM_014304360.1"/>
</dbReference>
<dbReference type="InterPro" id="IPR042087">
    <property type="entry name" value="DNA_pol_B_thumb"/>
</dbReference>
<accession>A0A0L0GCE0</accession>
<evidence type="ECO:0000256" key="11">
    <source>
        <dbReference type="ARBA" id="ARBA00022801"/>
    </source>
</evidence>
<keyword evidence="9 20" id="KW-0479">Metal-binding</keyword>
<evidence type="ECO:0000256" key="10">
    <source>
        <dbReference type="ARBA" id="ARBA00022771"/>
    </source>
</evidence>
<dbReference type="InterPro" id="IPR043502">
    <property type="entry name" value="DNA/RNA_pol_sf"/>
</dbReference>
<dbReference type="InterPro" id="IPR006134">
    <property type="entry name" value="DNA-dir_DNA_pol_B_multi_dom"/>
</dbReference>
<evidence type="ECO:0000256" key="7">
    <source>
        <dbReference type="ARBA" id="ARBA00022705"/>
    </source>
</evidence>
<keyword evidence="4 20" id="KW-0004">4Fe-4S</keyword>
<dbReference type="InterPro" id="IPR012337">
    <property type="entry name" value="RNaseH-like_sf"/>
</dbReference>
<evidence type="ECO:0000256" key="13">
    <source>
        <dbReference type="ARBA" id="ARBA00022839"/>
    </source>
</evidence>
<dbReference type="GO" id="GO:0008296">
    <property type="term" value="F:3'-5'-DNA exonuclease activity"/>
    <property type="evidence" value="ECO:0007669"/>
    <property type="project" value="TreeGrafter"/>
</dbReference>
<evidence type="ECO:0000256" key="1">
    <source>
        <dbReference type="ARBA" id="ARBA00001966"/>
    </source>
</evidence>